<dbReference type="PANTHER" id="PTHR11552:SF147">
    <property type="entry name" value="CHOLINE DEHYDROGENASE, MITOCHONDRIAL"/>
    <property type="match status" value="1"/>
</dbReference>
<dbReference type="Gene3D" id="3.30.560.10">
    <property type="entry name" value="Glucose Oxidase, domain 3"/>
    <property type="match status" value="2"/>
</dbReference>
<dbReference type="PANTHER" id="PTHR11552">
    <property type="entry name" value="GLUCOSE-METHANOL-CHOLINE GMC OXIDOREDUCTASE"/>
    <property type="match status" value="1"/>
</dbReference>
<gene>
    <name evidence="6" type="ORF">BDV98DRAFT_596983</name>
</gene>
<accession>A0A5C3QA13</accession>
<keyword evidence="7" id="KW-1185">Reference proteome</keyword>
<protein>
    <recommendedName>
        <fullName evidence="5">Glucose-methanol-choline oxidoreductase N-terminal domain-containing protein</fullName>
    </recommendedName>
</protein>
<evidence type="ECO:0000256" key="2">
    <source>
        <dbReference type="ARBA" id="ARBA00010790"/>
    </source>
</evidence>
<evidence type="ECO:0000259" key="5">
    <source>
        <dbReference type="Pfam" id="PF00732"/>
    </source>
</evidence>
<sequence>MSPYFFKNEQLVPPSGHQNVTGQLYHPLHSKTSTNFVSLPGVHKSIDGRLLQTTRQLREDFPFNLDMNSGRPLGVGWMQVTVGNAERSSARRTYLGKAVLDRQNLHVLIGTRVTKILQTVGAAFRRVEVVNGKTSAKLVYTAARDIILSAGEYDLPSVGQNLTDHAASRTSWLVNNTDTWEKIINNKTAQEQALQEWHQSRTGFMSTGGSNHIIFTRMTDAELEQVGEDPSLGNHTPHMEMITSNEVRPPVQPPDGNALMLVQVLLTPTSRVLIFTLI</sequence>
<dbReference type="AlphaFoldDB" id="A0A5C3QA13"/>
<dbReference type="GO" id="GO:0016614">
    <property type="term" value="F:oxidoreductase activity, acting on CH-OH group of donors"/>
    <property type="evidence" value="ECO:0007669"/>
    <property type="project" value="InterPro"/>
</dbReference>
<evidence type="ECO:0000256" key="3">
    <source>
        <dbReference type="ARBA" id="ARBA00022630"/>
    </source>
</evidence>
<evidence type="ECO:0000313" key="7">
    <source>
        <dbReference type="Proteomes" id="UP000305067"/>
    </source>
</evidence>
<proteinExistence type="inferred from homology"/>
<dbReference type="InterPro" id="IPR012132">
    <property type="entry name" value="GMC_OxRdtase"/>
</dbReference>
<dbReference type="InterPro" id="IPR036188">
    <property type="entry name" value="FAD/NAD-bd_sf"/>
</dbReference>
<dbReference type="SUPFAM" id="SSF51905">
    <property type="entry name" value="FAD/NAD(P)-binding domain"/>
    <property type="match status" value="1"/>
</dbReference>
<dbReference type="Pfam" id="PF00732">
    <property type="entry name" value="GMC_oxred_N"/>
    <property type="match status" value="1"/>
</dbReference>
<organism evidence="6 7">
    <name type="scientific">Pterulicium gracile</name>
    <dbReference type="NCBI Taxonomy" id="1884261"/>
    <lineage>
        <taxon>Eukaryota</taxon>
        <taxon>Fungi</taxon>
        <taxon>Dikarya</taxon>
        <taxon>Basidiomycota</taxon>
        <taxon>Agaricomycotina</taxon>
        <taxon>Agaricomycetes</taxon>
        <taxon>Agaricomycetidae</taxon>
        <taxon>Agaricales</taxon>
        <taxon>Pleurotineae</taxon>
        <taxon>Pterulaceae</taxon>
        <taxon>Pterulicium</taxon>
    </lineage>
</organism>
<feature type="domain" description="Glucose-methanol-choline oxidoreductase N-terminal" evidence="5">
    <location>
        <begin position="63"/>
        <end position="156"/>
    </location>
</feature>
<name>A0A5C3QA13_9AGAR</name>
<comment type="cofactor">
    <cofactor evidence="1">
        <name>FAD</name>
        <dbReference type="ChEBI" id="CHEBI:57692"/>
    </cofactor>
</comment>
<evidence type="ECO:0000313" key="6">
    <source>
        <dbReference type="EMBL" id="TFK97028.1"/>
    </source>
</evidence>
<keyword evidence="4" id="KW-0274">FAD</keyword>
<keyword evidence="3" id="KW-0285">Flavoprotein</keyword>
<dbReference type="Proteomes" id="UP000305067">
    <property type="component" value="Unassembled WGS sequence"/>
</dbReference>
<reference evidence="6 7" key="1">
    <citation type="journal article" date="2019" name="Nat. Ecol. Evol.">
        <title>Megaphylogeny resolves global patterns of mushroom evolution.</title>
        <authorList>
            <person name="Varga T."/>
            <person name="Krizsan K."/>
            <person name="Foldi C."/>
            <person name="Dima B."/>
            <person name="Sanchez-Garcia M."/>
            <person name="Sanchez-Ramirez S."/>
            <person name="Szollosi G.J."/>
            <person name="Szarkandi J.G."/>
            <person name="Papp V."/>
            <person name="Albert L."/>
            <person name="Andreopoulos W."/>
            <person name="Angelini C."/>
            <person name="Antonin V."/>
            <person name="Barry K.W."/>
            <person name="Bougher N.L."/>
            <person name="Buchanan P."/>
            <person name="Buyck B."/>
            <person name="Bense V."/>
            <person name="Catcheside P."/>
            <person name="Chovatia M."/>
            <person name="Cooper J."/>
            <person name="Damon W."/>
            <person name="Desjardin D."/>
            <person name="Finy P."/>
            <person name="Geml J."/>
            <person name="Haridas S."/>
            <person name="Hughes K."/>
            <person name="Justo A."/>
            <person name="Karasinski D."/>
            <person name="Kautmanova I."/>
            <person name="Kiss B."/>
            <person name="Kocsube S."/>
            <person name="Kotiranta H."/>
            <person name="LaButti K.M."/>
            <person name="Lechner B.E."/>
            <person name="Liimatainen K."/>
            <person name="Lipzen A."/>
            <person name="Lukacs Z."/>
            <person name="Mihaltcheva S."/>
            <person name="Morgado L.N."/>
            <person name="Niskanen T."/>
            <person name="Noordeloos M.E."/>
            <person name="Ohm R.A."/>
            <person name="Ortiz-Santana B."/>
            <person name="Ovrebo C."/>
            <person name="Racz N."/>
            <person name="Riley R."/>
            <person name="Savchenko A."/>
            <person name="Shiryaev A."/>
            <person name="Soop K."/>
            <person name="Spirin V."/>
            <person name="Szebenyi C."/>
            <person name="Tomsovsky M."/>
            <person name="Tulloss R.E."/>
            <person name="Uehling J."/>
            <person name="Grigoriev I.V."/>
            <person name="Vagvolgyi C."/>
            <person name="Papp T."/>
            <person name="Martin F.M."/>
            <person name="Miettinen O."/>
            <person name="Hibbett D.S."/>
            <person name="Nagy L.G."/>
        </authorList>
    </citation>
    <scope>NUCLEOTIDE SEQUENCE [LARGE SCALE GENOMIC DNA]</scope>
    <source>
        <strain evidence="6 7">CBS 309.79</strain>
    </source>
</reference>
<dbReference type="STRING" id="1884261.A0A5C3QA13"/>
<evidence type="ECO:0000256" key="4">
    <source>
        <dbReference type="ARBA" id="ARBA00022827"/>
    </source>
</evidence>
<dbReference type="OrthoDB" id="269227at2759"/>
<evidence type="ECO:0000256" key="1">
    <source>
        <dbReference type="ARBA" id="ARBA00001974"/>
    </source>
</evidence>
<comment type="similarity">
    <text evidence="2">Belongs to the GMC oxidoreductase family.</text>
</comment>
<dbReference type="InterPro" id="IPR000172">
    <property type="entry name" value="GMC_OxRdtase_N"/>
</dbReference>
<dbReference type="GO" id="GO:0050660">
    <property type="term" value="F:flavin adenine dinucleotide binding"/>
    <property type="evidence" value="ECO:0007669"/>
    <property type="project" value="InterPro"/>
</dbReference>
<dbReference type="EMBL" id="ML178851">
    <property type="protein sequence ID" value="TFK97028.1"/>
    <property type="molecule type" value="Genomic_DNA"/>
</dbReference>
<dbReference type="Gene3D" id="3.50.50.60">
    <property type="entry name" value="FAD/NAD(P)-binding domain"/>
    <property type="match status" value="1"/>
</dbReference>